<dbReference type="OrthoDB" id="3181909at2"/>
<dbReference type="RefSeq" id="WP_007471493.1">
    <property type="nucleotide sequence ID" value="NZ_KI391953.1"/>
</dbReference>
<evidence type="ECO:0000313" key="3">
    <source>
        <dbReference type="EMBL" id="EFV12298.1"/>
    </source>
</evidence>
<dbReference type="STRING" id="679197.HMPREF9336_02858"/>
<dbReference type="GO" id="GO:0016787">
    <property type="term" value="F:hydrolase activity"/>
    <property type="evidence" value="ECO:0007669"/>
    <property type="project" value="UniProtKB-KW"/>
</dbReference>
<evidence type="ECO:0000256" key="1">
    <source>
        <dbReference type="ARBA" id="ARBA00022801"/>
    </source>
</evidence>
<organism evidence="3 4">
    <name type="scientific">Segniliparus rugosus (strain ATCC BAA-974 / DSM 45345 / CCUG 50838 / CIP 108380 / JCM 13579 / CDC 945)</name>
    <dbReference type="NCBI Taxonomy" id="679197"/>
    <lineage>
        <taxon>Bacteria</taxon>
        <taxon>Bacillati</taxon>
        <taxon>Actinomycetota</taxon>
        <taxon>Actinomycetes</taxon>
        <taxon>Mycobacteriales</taxon>
        <taxon>Segniliparaceae</taxon>
        <taxon>Segniliparus</taxon>
    </lineage>
</organism>
<evidence type="ECO:0000313" key="4">
    <source>
        <dbReference type="Proteomes" id="UP000004816"/>
    </source>
</evidence>
<dbReference type="HOGENOM" id="CLU_012494_6_4_11"/>
<dbReference type="PANTHER" id="PTHR48081">
    <property type="entry name" value="AB HYDROLASE SUPERFAMILY PROTEIN C4A8.06C"/>
    <property type="match status" value="1"/>
</dbReference>
<proteinExistence type="predicted"/>
<evidence type="ECO:0000259" key="2">
    <source>
        <dbReference type="Pfam" id="PF07859"/>
    </source>
</evidence>
<dbReference type="InterPro" id="IPR029058">
    <property type="entry name" value="AB_hydrolase_fold"/>
</dbReference>
<dbReference type="AlphaFoldDB" id="E5XTN6"/>
<gene>
    <name evidence="3" type="ORF">HMPREF9336_02858</name>
</gene>
<comment type="caution">
    <text evidence="3">The sequence shown here is derived from an EMBL/GenBank/DDBJ whole genome shotgun (WGS) entry which is preliminary data.</text>
</comment>
<reference evidence="3 4" key="1">
    <citation type="journal article" date="2011" name="Stand. Genomic Sci.">
        <title>High quality draft genome sequence of Segniliparus rugosus CDC 945(T)= (ATCC BAA-974(T)).</title>
        <authorList>
            <person name="Earl A.M."/>
            <person name="Desjardins C.A."/>
            <person name="Fitzgerald M.G."/>
            <person name="Arachchi H.M."/>
            <person name="Zeng Q."/>
            <person name="Mehta T."/>
            <person name="Griggs A."/>
            <person name="Birren B.W."/>
            <person name="Toney N.C."/>
            <person name="Carr J."/>
            <person name="Posey J."/>
            <person name="Butler W.R."/>
        </authorList>
    </citation>
    <scope>NUCLEOTIDE SEQUENCE [LARGE SCALE GENOMIC DNA]</scope>
    <source>
        <strain evidence="4">ATCC BAA-974 / DSM 45345 / CCUG 50838 / CIP 108380 / JCM 13579 / CDC 945</strain>
    </source>
</reference>
<dbReference type="PANTHER" id="PTHR48081:SF8">
    <property type="entry name" value="ALPHA_BETA HYDROLASE FOLD-3 DOMAIN-CONTAINING PROTEIN-RELATED"/>
    <property type="match status" value="1"/>
</dbReference>
<dbReference type="eggNOG" id="COG0657">
    <property type="taxonomic scope" value="Bacteria"/>
</dbReference>
<dbReference type="Proteomes" id="UP000004816">
    <property type="component" value="Unassembled WGS sequence"/>
</dbReference>
<accession>E5XTN6</accession>
<dbReference type="Pfam" id="PF07859">
    <property type="entry name" value="Abhydrolase_3"/>
    <property type="match status" value="1"/>
</dbReference>
<keyword evidence="4" id="KW-1185">Reference proteome</keyword>
<dbReference type="InterPro" id="IPR050300">
    <property type="entry name" value="GDXG_lipolytic_enzyme"/>
</dbReference>
<feature type="domain" description="Alpha/beta hydrolase fold-3" evidence="2">
    <location>
        <begin position="37"/>
        <end position="242"/>
    </location>
</feature>
<dbReference type="EMBL" id="ACZI02000001">
    <property type="protein sequence ID" value="EFV12298.1"/>
    <property type="molecule type" value="Genomic_DNA"/>
</dbReference>
<dbReference type="SUPFAM" id="SSF53474">
    <property type="entry name" value="alpha/beta-Hydrolases"/>
    <property type="match status" value="1"/>
</dbReference>
<dbReference type="Gene3D" id="3.40.50.1820">
    <property type="entry name" value="alpha/beta hydrolase"/>
    <property type="match status" value="1"/>
</dbReference>
<dbReference type="InterPro" id="IPR013094">
    <property type="entry name" value="AB_hydrolase_3"/>
</dbReference>
<name>E5XTN6_SEGRC</name>
<protein>
    <recommendedName>
        <fullName evidence="2">Alpha/beta hydrolase fold-3 domain-containing protein</fullName>
    </recommendedName>
</protein>
<sequence length="272" mass="28444">MGGRPVARLATLIPGAGEGIPARLYAPEGLATGSPLLVYYHGGGWVIGSLDTHDELCAYLAAASGIRVLSVDYRLAPEHQFPAAVLDADAAYRFARERAEELGADPGRIAVGGDSAGGTLASVVCQQSALEGRRPPDFGLLIYPAGDLIEQTESRRLFATGFFLEKPRIDWFSDCYCPPQLRDDPRSSPLRAPAVAGLPPVYVATAAFDPLCDEGEALAAKFAESGSAVTLRRHRGLVHGFANMASLSPGSMAALNEMAGALRSALGVPPGA</sequence>
<keyword evidence="1" id="KW-0378">Hydrolase</keyword>